<reference evidence="3" key="1">
    <citation type="submission" date="2018-05" db="EMBL/GenBank/DDBJ databases">
        <authorList>
            <person name="Lanie J.A."/>
            <person name="Ng W.-L."/>
            <person name="Kazmierczak K.M."/>
            <person name="Andrzejewski T.M."/>
            <person name="Davidsen T.M."/>
            <person name="Wayne K.J."/>
            <person name="Tettelin H."/>
            <person name="Glass J.I."/>
            <person name="Rusch D."/>
            <person name="Podicherti R."/>
            <person name="Tsui H.-C.T."/>
            <person name="Winkler M.E."/>
        </authorList>
    </citation>
    <scope>NUCLEOTIDE SEQUENCE</scope>
</reference>
<accession>A0A383BPS2</accession>
<evidence type="ECO:0000259" key="2">
    <source>
        <dbReference type="SMART" id="SM00924"/>
    </source>
</evidence>
<evidence type="ECO:0000313" key="3">
    <source>
        <dbReference type="EMBL" id="SVE22137.1"/>
    </source>
</evidence>
<feature type="region of interest" description="Disordered" evidence="1">
    <location>
        <begin position="125"/>
        <end position="150"/>
    </location>
</feature>
<dbReference type="GO" id="GO:0015095">
    <property type="term" value="F:magnesium ion transmembrane transporter activity"/>
    <property type="evidence" value="ECO:0007669"/>
    <property type="project" value="InterPro"/>
</dbReference>
<dbReference type="InterPro" id="IPR006669">
    <property type="entry name" value="MgtE_transporter"/>
</dbReference>
<dbReference type="AlphaFoldDB" id="A0A383BPS2"/>
<gene>
    <name evidence="3" type="ORF">METZ01_LOCUS474991</name>
</gene>
<dbReference type="EMBL" id="UINC01202370">
    <property type="protein sequence ID" value="SVE22137.1"/>
    <property type="molecule type" value="Genomic_DNA"/>
</dbReference>
<dbReference type="PANTHER" id="PTHR43773">
    <property type="entry name" value="MAGNESIUM TRANSPORTER MGTE"/>
    <property type="match status" value="1"/>
</dbReference>
<organism evidence="3">
    <name type="scientific">marine metagenome</name>
    <dbReference type="NCBI Taxonomy" id="408172"/>
    <lineage>
        <taxon>unclassified sequences</taxon>
        <taxon>metagenomes</taxon>
        <taxon>ecological metagenomes</taxon>
    </lineage>
</organism>
<dbReference type="SUPFAM" id="SSF158791">
    <property type="entry name" value="MgtE N-terminal domain-like"/>
    <property type="match status" value="1"/>
</dbReference>
<feature type="non-terminal residue" evidence="3">
    <location>
        <position position="150"/>
    </location>
</feature>
<dbReference type="SMART" id="SM00924">
    <property type="entry name" value="MgtE_N"/>
    <property type="match status" value="1"/>
</dbReference>
<dbReference type="Gene3D" id="1.25.60.10">
    <property type="entry name" value="MgtE N-terminal domain-like"/>
    <property type="match status" value="1"/>
</dbReference>
<feature type="domain" description="Magnesium transporter MgtE intracellular" evidence="2">
    <location>
        <begin position="40"/>
        <end position="144"/>
    </location>
</feature>
<feature type="compositionally biased region" description="Basic and acidic residues" evidence="1">
    <location>
        <begin position="79"/>
        <end position="94"/>
    </location>
</feature>
<dbReference type="InterPro" id="IPR038076">
    <property type="entry name" value="MgtE_N_sf"/>
</dbReference>
<evidence type="ECO:0000256" key="1">
    <source>
        <dbReference type="SAM" id="MobiDB-lite"/>
    </source>
</evidence>
<dbReference type="GO" id="GO:0016020">
    <property type="term" value="C:membrane"/>
    <property type="evidence" value="ECO:0007669"/>
    <property type="project" value="InterPro"/>
</dbReference>
<dbReference type="PANTHER" id="PTHR43773:SF1">
    <property type="entry name" value="MAGNESIUM TRANSPORTER MGTE"/>
    <property type="match status" value="1"/>
</dbReference>
<dbReference type="InterPro" id="IPR006668">
    <property type="entry name" value="Mg_transptr_MgtE_intracell_dom"/>
</dbReference>
<proteinExistence type="predicted"/>
<dbReference type="Pfam" id="PF03448">
    <property type="entry name" value="MgtE_N"/>
    <property type="match status" value="1"/>
</dbReference>
<name>A0A383BPS2_9ZZZZ</name>
<sequence length="150" mass="16539">MAQYESSTQDRAVALRETLVSLSILGEEDLAALKGCLNRVAPEDVAVVLGDLDTEERLAIFKALPSVESRATVLEETDQQTRSDLLEGLSEEERSEVIGEMPVDDLVDALDELSEAEQERIIADLEEEDAEDVRELRQYEPDSAGGMMTP</sequence>
<feature type="region of interest" description="Disordered" evidence="1">
    <location>
        <begin position="72"/>
        <end position="94"/>
    </location>
</feature>
<protein>
    <recommendedName>
        <fullName evidence="2">Magnesium transporter MgtE intracellular domain-containing protein</fullName>
    </recommendedName>
</protein>